<evidence type="ECO:0000256" key="2">
    <source>
        <dbReference type="ARBA" id="ARBA00022980"/>
    </source>
</evidence>
<keyword evidence="2" id="KW-0689">Ribosomal protein</keyword>
<dbReference type="InterPro" id="IPR023574">
    <property type="entry name" value="Ribosomal_uL4_dom_sf"/>
</dbReference>
<dbReference type="GO" id="GO:0005840">
    <property type="term" value="C:ribosome"/>
    <property type="evidence" value="ECO:0007669"/>
    <property type="project" value="UniProtKB-KW"/>
</dbReference>
<dbReference type="GO" id="GO:0006412">
    <property type="term" value="P:translation"/>
    <property type="evidence" value="ECO:0007669"/>
    <property type="project" value="InterPro"/>
</dbReference>
<evidence type="ECO:0008006" key="6">
    <source>
        <dbReference type="Google" id="ProtNLM"/>
    </source>
</evidence>
<accession>A0A0F8WLY4</accession>
<dbReference type="PANTHER" id="PTHR19431">
    <property type="entry name" value="60S RIBOSOMAL PROTEIN L4"/>
    <property type="match status" value="1"/>
</dbReference>
<dbReference type="EMBL" id="LAZR01064336">
    <property type="protein sequence ID" value="KKK57718.1"/>
    <property type="molecule type" value="Genomic_DNA"/>
</dbReference>
<comment type="similarity">
    <text evidence="1">Belongs to the universal ribosomal protein uL4 family.</text>
</comment>
<name>A0A0F8WLY4_9ZZZZ</name>
<evidence type="ECO:0000256" key="4">
    <source>
        <dbReference type="SAM" id="MobiDB-lite"/>
    </source>
</evidence>
<gene>
    <name evidence="5" type="ORF">LCGC14_3051670</name>
</gene>
<comment type="caution">
    <text evidence="5">The sequence shown here is derived from an EMBL/GenBank/DDBJ whole genome shotgun (WGS) entry which is preliminary data.</text>
</comment>
<feature type="compositionally biased region" description="Basic residues" evidence="4">
    <location>
        <begin position="46"/>
        <end position="55"/>
    </location>
</feature>
<evidence type="ECO:0000256" key="3">
    <source>
        <dbReference type="ARBA" id="ARBA00023274"/>
    </source>
</evidence>
<feature type="non-terminal residue" evidence="5">
    <location>
        <position position="1"/>
    </location>
</feature>
<keyword evidence="3" id="KW-0687">Ribonucleoprotein</keyword>
<dbReference type="AlphaFoldDB" id="A0A0F8WLY4"/>
<dbReference type="InterPro" id="IPR045240">
    <property type="entry name" value="Ribosomal_uL4_euk/arch"/>
</dbReference>
<dbReference type="SUPFAM" id="SSF52166">
    <property type="entry name" value="Ribosomal protein L4"/>
    <property type="match status" value="1"/>
</dbReference>
<dbReference type="InterPro" id="IPR002136">
    <property type="entry name" value="Ribosomal_uL4"/>
</dbReference>
<evidence type="ECO:0000313" key="5">
    <source>
        <dbReference type="EMBL" id="KKK57718.1"/>
    </source>
</evidence>
<protein>
    <recommendedName>
        <fullName evidence="6">50S ribosomal protein L4</fullName>
    </recommendedName>
</protein>
<dbReference type="Gene3D" id="3.40.1370.10">
    <property type="match status" value="1"/>
</dbReference>
<organism evidence="5">
    <name type="scientific">marine sediment metagenome</name>
    <dbReference type="NCBI Taxonomy" id="412755"/>
    <lineage>
        <taxon>unclassified sequences</taxon>
        <taxon>metagenomes</taxon>
        <taxon>ecological metagenomes</taxon>
    </lineage>
</organism>
<dbReference type="Pfam" id="PF00573">
    <property type="entry name" value="Ribosomal_L4"/>
    <property type="match status" value="1"/>
</dbReference>
<reference evidence="5" key="1">
    <citation type="journal article" date="2015" name="Nature">
        <title>Complex archaea that bridge the gap between prokaryotes and eukaryotes.</title>
        <authorList>
            <person name="Spang A."/>
            <person name="Saw J.H."/>
            <person name="Jorgensen S.L."/>
            <person name="Zaremba-Niedzwiedzka K."/>
            <person name="Martijn J."/>
            <person name="Lind A.E."/>
            <person name="van Eijk R."/>
            <person name="Schleper C."/>
            <person name="Guy L."/>
            <person name="Ettema T.J."/>
        </authorList>
    </citation>
    <scope>NUCLEOTIDE SEQUENCE</scope>
</reference>
<proteinExistence type="inferred from homology"/>
<evidence type="ECO:0000256" key="1">
    <source>
        <dbReference type="ARBA" id="ARBA00010528"/>
    </source>
</evidence>
<feature type="region of interest" description="Disordered" evidence="4">
    <location>
        <begin position="30"/>
        <end position="55"/>
    </location>
</feature>
<sequence length="209" mass="23217">FRPDLIKRAVLSEQSKKRNPQGRFLLAGKQVTASSVGPGSGISKVPRTHGKGTHHGNRAALIHSTVGGRLAHPPKVEKIIVEKINKKEHRLALWSAVSATASRDTVESRGHLFDEKISFPIIVEDKINNLERTKEVIEAIEKLGVGDDLSRSQIKKIRAGKIIAQNNPWVHFLKEYIKKNGSVKGKGNTLKMASIEYNKMKKKKNNIIV</sequence>
<dbReference type="GO" id="GO:0003735">
    <property type="term" value="F:structural constituent of ribosome"/>
    <property type="evidence" value="ECO:0007669"/>
    <property type="project" value="InterPro"/>
</dbReference>
<dbReference type="GO" id="GO:1990904">
    <property type="term" value="C:ribonucleoprotein complex"/>
    <property type="evidence" value="ECO:0007669"/>
    <property type="project" value="UniProtKB-KW"/>
</dbReference>